<name>A0AAV9A2E1_ACOGR</name>
<reference evidence="2" key="2">
    <citation type="submission" date="2023-06" db="EMBL/GenBank/DDBJ databases">
        <authorList>
            <person name="Ma L."/>
            <person name="Liu K.-W."/>
            <person name="Li Z."/>
            <person name="Hsiao Y.-Y."/>
            <person name="Qi Y."/>
            <person name="Fu T."/>
            <person name="Tang G."/>
            <person name="Zhang D."/>
            <person name="Sun W.-H."/>
            <person name="Liu D.-K."/>
            <person name="Li Y."/>
            <person name="Chen G.-Z."/>
            <person name="Liu X.-D."/>
            <person name="Liao X.-Y."/>
            <person name="Jiang Y.-T."/>
            <person name="Yu X."/>
            <person name="Hao Y."/>
            <person name="Huang J."/>
            <person name="Zhao X.-W."/>
            <person name="Ke S."/>
            <person name="Chen Y.-Y."/>
            <person name="Wu W.-L."/>
            <person name="Hsu J.-L."/>
            <person name="Lin Y.-F."/>
            <person name="Huang M.-D."/>
            <person name="Li C.-Y."/>
            <person name="Huang L."/>
            <person name="Wang Z.-W."/>
            <person name="Zhao X."/>
            <person name="Zhong W.-Y."/>
            <person name="Peng D.-H."/>
            <person name="Ahmad S."/>
            <person name="Lan S."/>
            <person name="Zhang J.-S."/>
            <person name="Tsai W.-C."/>
            <person name="Van De Peer Y."/>
            <person name="Liu Z.-J."/>
        </authorList>
    </citation>
    <scope>NUCLEOTIDE SEQUENCE</scope>
    <source>
        <strain evidence="2">SCP</strain>
        <tissue evidence="2">Leaves</tissue>
    </source>
</reference>
<evidence type="ECO:0000256" key="1">
    <source>
        <dbReference type="SAM" id="MobiDB-lite"/>
    </source>
</evidence>
<dbReference type="Proteomes" id="UP001179952">
    <property type="component" value="Unassembled WGS sequence"/>
</dbReference>
<accession>A0AAV9A2E1</accession>
<feature type="compositionally biased region" description="Basic and acidic residues" evidence="1">
    <location>
        <begin position="26"/>
        <end position="51"/>
    </location>
</feature>
<dbReference type="EMBL" id="JAUJYN010000020">
    <property type="protein sequence ID" value="KAK1258318.1"/>
    <property type="molecule type" value="Genomic_DNA"/>
</dbReference>
<proteinExistence type="predicted"/>
<evidence type="ECO:0000313" key="2">
    <source>
        <dbReference type="EMBL" id="KAK1258318.1"/>
    </source>
</evidence>
<dbReference type="AlphaFoldDB" id="A0AAV9A2E1"/>
<sequence length="61" mass="6827">MKKCGEKSKGEIYKLSLDSTFFLKNPPKEGEVKKAKEAEKEKCGENPRERNTNSPSIPPSS</sequence>
<keyword evidence="3" id="KW-1185">Reference proteome</keyword>
<protein>
    <submittedName>
        <fullName evidence="2">Uncharacterized protein</fullName>
    </submittedName>
</protein>
<feature type="region of interest" description="Disordered" evidence="1">
    <location>
        <begin position="22"/>
        <end position="61"/>
    </location>
</feature>
<gene>
    <name evidence="2" type="ORF">QJS04_geneDACA010423</name>
</gene>
<organism evidence="2 3">
    <name type="scientific">Acorus gramineus</name>
    <name type="common">Dwarf sweet flag</name>
    <dbReference type="NCBI Taxonomy" id="55184"/>
    <lineage>
        <taxon>Eukaryota</taxon>
        <taxon>Viridiplantae</taxon>
        <taxon>Streptophyta</taxon>
        <taxon>Embryophyta</taxon>
        <taxon>Tracheophyta</taxon>
        <taxon>Spermatophyta</taxon>
        <taxon>Magnoliopsida</taxon>
        <taxon>Liliopsida</taxon>
        <taxon>Acoraceae</taxon>
        <taxon>Acorus</taxon>
    </lineage>
</organism>
<evidence type="ECO:0000313" key="3">
    <source>
        <dbReference type="Proteomes" id="UP001179952"/>
    </source>
</evidence>
<comment type="caution">
    <text evidence="2">The sequence shown here is derived from an EMBL/GenBank/DDBJ whole genome shotgun (WGS) entry which is preliminary data.</text>
</comment>
<reference evidence="2" key="1">
    <citation type="journal article" date="2023" name="Nat. Commun.">
        <title>Diploid and tetraploid genomes of Acorus and the evolution of monocots.</title>
        <authorList>
            <person name="Ma L."/>
            <person name="Liu K.W."/>
            <person name="Li Z."/>
            <person name="Hsiao Y.Y."/>
            <person name="Qi Y."/>
            <person name="Fu T."/>
            <person name="Tang G.D."/>
            <person name="Zhang D."/>
            <person name="Sun W.H."/>
            <person name="Liu D.K."/>
            <person name="Li Y."/>
            <person name="Chen G.Z."/>
            <person name="Liu X.D."/>
            <person name="Liao X.Y."/>
            <person name="Jiang Y.T."/>
            <person name="Yu X."/>
            <person name="Hao Y."/>
            <person name="Huang J."/>
            <person name="Zhao X.W."/>
            <person name="Ke S."/>
            <person name="Chen Y.Y."/>
            <person name="Wu W.L."/>
            <person name="Hsu J.L."/>
            <person name="Lin Y.F."/>
            <person name="Huang M.D."/>
            <person name="Li C.Y."/>
            <person name="Huang L."/>
            <person name="Wang Z.W."/>
            <person name="Zhao X."/>
            <person name="Zhong W.Y."/>
            <person name="Peng D.H."/>
            <person name="Ahmad S."/>
            <person name="Lan S."/>
            <person name="Zhang J.S."/>
            <person name="Tsai W.C."/>
            <person name="Van de Peer Y."/>
            <person name="Liu Z.J."/>
        </authorList>
    </citation>
    <scope>NUCLEOTIDE SEQUENCE</scope>
    <source>
        <strain evidence="2">SCP</strain>
    </source>
</reference>